<dbReference type="Gene3D" id="3.90.550.10">
    <property type="entry name" value="Spore Coat Polysaccharide Biosynthesis Protein SpsA, Chain A"/>
    <property type="match status" value="1"/>
</dbReference>
<sequence length="341" mass="37012">MKLLVVLVNYNGFQLTADCLDSIAGIVDEVPGTRVGVCDNGSRPGTADAPGDADRLAAFIADRGYGGWCSLTTISPNLGFTGGNNAVIRPALALDDPPEHVLLLNNDTIVRPGAFRELVGFLDRNPAAGLAGSRLEDPDGTPQVSAFRFFNLRNEFDTVARFGPVTKLVRHAVVPLPVYDEPTEVDWVAGASLLIRREVIDAIGPLDDDYYTYFDDIDLCHSAKKAGWPTWYVPASRVVHLVGQTTGITHAKGVAAKAKRRPGYWFQARRRYWLKHHGFAGALAADAAHAAGLLVRLGRRLLTRKPTGLPDRFVRDFARHSAWVRGGKLNVVENPALSGPS</sequence>
<name>I0IBC1_PHYMF</name>
<gene>
    <name evidence="1" type="ordered locus">PSMK_04000</name>
</gene>
<dbReference type="AlphaFoldDB" id="I0IBC1"/>
<dbReference type="PANTHER" id="PTHR43179:SF7">
    <property type="entry name" value="RHAMNOSYLTRANSFERASE WBBL"/>
    <property type="match status" value="1"/>
</dbReference>
<reference evidence="1 2" key="1">
    <citation type="submission" date="2012-02" db="EMBL/GenBank/DDBJ databases">
        <title>Complete genome sequence of Phycisphaera mikurensis NBRC 102666.</title>
        <authorList>
            <person name="Ankai A."/>
            <person name="Hosoyama A."/>
            <person name="Terui Y."/>
            <person name="Sekine M."/>
            <person name="Fukai R."/>
            <person name="Kato Y."/>
            <person name="Nakamura S."/>
            <person name="Yamada-Narita S."/>
            <person name="Kawakoshi A."/>
            <person name="Fukunaga Y."/>
            <person name="Yamazaki S."/>
            <person name="Fujita N."/>
        </authorList>
    </citation>
    <scope>NUCLEOTIDE SEQUENCE [LARGE SCALE GENOMIC DNA]</scope>
    <source>
        <strain evidence="2">NBRC 102666 / KCTC 22515 / FYK2301M01</strain>
    </source>
</reference>
<dbReference type="OrthoDB" id="9771846at2"/>
<protein>
    <submittedName>
        <fullName evidence="1">Putative glycosyltransferase</fullName>
    </submittedName>
</protein>
<evidence type="ECO:0000313" key="2">
    <source>
        <dbReference type="Proteomes" id="UP000007881"/>
    </source>
</evidence>
<keyword evidence="2" id="KW-1185">Reference proteome</keyword>
<dbReference type="eggNOG" id="COG1216">
    <property type="taxonomic scope" value="Bacteria"/>
</dbReference>
<dbReference type="RefSeq" id="WP_014435779.1">
    <property type="nucleotide sequence ID" value="NC_017080.1"/>
</dbReference>
<dbReference type="InterPro" id="IPR029044">
    <property type="entry name" value="Nucleotide-diphossugar_trans"/>
</dbReference>
<evidence type="ECO:0000313" key="1">
    <source>
        <dbReference type="EMBL" id="BAM02559.1"/>
    </source>
</evidence>
<dbReference type="SUPFAM" id="SSF53448">
    <property type="entry name" value="Nucleotide-diphospho-sugar transferases"/>
    <property type="match status" value="1"/>
</dbReference>
<dbReference type="Proteomes" id="UP000007881">
    <property type="component" value="Chromosome"/>
</dbReference>
<dbReference type="PANTHER" id="PTHR43179">
    <property type="entry name" value="RHAMNOSYLTRANSFERASE WBBL"/>
    <property type="match status" value="1"/>
</dbReference>
<dbReference type="STRING" id="1142394.PSMK_04000"/>
<dbReference type="EMBL" id="AP012338">
    <property type="protein sequence ID" value="BAM02559.1"/>
    <property type="molecule type" value="Genomic_DNA"/>
</dbReference>
<dbReference type="HOGENOM" id="CLU_023845_0_5_0"/>
<dbReference type="GO" id="GO:0016740">
    <property type="term" value="F:transferase activity"/>
    <property type="evidence" value="ECO:0007669"/>
    <property type="project" value="UniProtKB-KW"/>
</dbReference>
<keyword evidence="1" id="KW-0808">Transferase</keyword>
<accession>I0IBC1</accession>
<dbReference type="KEGG" id="phm:PSMK_04000"/>
<organism evidence="1 2">
    <name type="scientific">Phycisphaera mikurensis (strain NBRC 102666 / KCTC 22515 / FYK2301M01)</name>
    <dbReference type="NCBI Taxonomy" id="1142394"/>
    <lineage>
        <taxon>Bacteria</taxon>
        <taxon>Pseudomonadati</taxon>
        <taxon>Planctomycetota</taxon>
        <taxon>Phycisphaerae</taxon>
        <taxon>Phycisphaerales</taxon>
        <taxon>Phycisphaeraceae</taxon>
        <taxon>Phycisphaera</taxon>
    </lineage>
</organism>
<proteinExistence type="predicted"/>
<dbReference type="Pfam" id="PF13641">
    <property type="entry name" value="Glyco_tranf_2_3"/>
    <property type="match status" value="1"/>
</dbReference>